<dbReference type="PANTHER" id="PTHR13439">
    <property type="entry name" value="CT120 PROTEIN"/>
    <property type="match status" value="1"/>
</dbReference>
<dbReference type="SMART" id="SM00724">
    <property type="entry name" value="TLC"/>
    <property type="match status" value="1"/>
</dbReference>
<proteinExistence type="evidence at transcript level"/>
<accession>A0A6F9DU77</accession>
<name>A0A6F9DU77_9ASCI</name>
<feature type="transmembrane region" description="Helical" evidence="6">
    <location>
        <begin position="121"/>
        <end position="147"/>
    </location>
</feature>
<keyword evidence="3 6" id="KW-1133">Transmembrane helix</keyword>
<protein>
    <submittedName>
        <fullName evidence="8">Transmembrane protein 56-B</fullName>
    </submittedName>
</protein>
<dbReference type="PANTHER" id="PTHR13439:SF0">
    <property type="entry name" value="TOPOISOMERASE I DAMAGE AFFECTED PROTEIN 4"/>
    <property type="match status" value="1"/>
</dbReference>
<dbReference type="Pfam" id="PF03798">
    <property type="entry name" value="TRAM_LAG1_CLN8"/>
    <property type="match status" value="1"/>
</dbReference>
<feature type="domain" description="TLC" evidence="7">
    <location>
        <begin position="46"/>
        <end position="248"/>
    </location>
</feature>
<keyword evidence="4 5" id="KW-0472">Membrane</keyword>
<sequence length="258" mass="29545">MSELQPAGMYSAVCGCLSFVFFLWFDKKVSPYFSSLLPQFHKLTKTQKTEWHARNSSTLHAAIVTLLVPLIFFFDDNLKNDLVWGRSTISECSLAIGIGFLASDLYLIITDFEGVGGTVTFVIHHGVIIFANVYCLLAGVLLSVAIFRLSAEISTTFVNIRWCLSNIGFKDSSWYYYNGWMMTFAFFFWRILSMPFFYYAVFYIVNLEQYNSVSWPVHLTWIGTSVILDVMNIMWFGKMLSGVKKHLSSMSQKNVKND</sequence>
<evidence type="ECO:0000256" key="2">
    <source>
        <dbReference type="ARBA" id="ARBA00022692"/>
    </source>
</evidence>
<organism evidence="8">
    <name type="scientific">Phallusia mammillata</name>
    <dbReference type="NCBI Taxonomy" id="59560"/>
    <lineage>
        <taxon>Eukaryota</taxon>
        <taxon>Metazoa</taxon>
        <taxon>Chordata</taxon>
        <taxon>Tunicata</taxon>
        <taxon>Ascidiacea</taxon>
        <taxon>Phlebobranchia</taxon>
        <taxon>Ascidiidae</taxon>
        <taxon>Phallusia</taxon>
    </lineage>
</organism>
<evidence type="ECO:0000256" key="3">
    <source>
        <dbReference type="ARBA" id="ARBA00022989"/>
    </source>
</evidence>
<gene>
    <name evidence="8" type="primary">Tlcd4-002</name>
</gene>
<feature type="transmembrane region" description="Helical" evidence="6">
    <location>
        <begin position="7"/>
        <end position="25"/>
    </location>
</feature>
<dbReference type="InterPro" id="IPR050846">
    <property type="entry name" value="TLCD"/>
</dbReference>
<evidence type="ECO:0000313" key="8">
    <source>
        <dbReference type="EMBL" id="CAB3266982.1"/>
    </source>
</evidence>
<feature type="transmembrane region" description="Helical" evidence="6">
    <location>
        <begin position="58"/>
        <end position="76"/>
    </location>
</feature>
<dbReference type="InterPro" id="IPR006634">
    <property type="entry name" value="TLC-dom"/>
</dbReference>
<keyword evidence="2 5" id="KW-0812">Transmembrane</keyword>
<comment type="subcellular location">
    <subcellularLocation>
        <location evidence="1">Membrane</location>
        <topology evidence="1">Multi-pass membrane protein</topology>
    </subcellularLocation>
</comment>
<evidence type="ECO:0000259" key="7">
    <source>
        <dbReference type="PROSITE" id="PS50922"/>
    </source>
</evidence>
<evidence type="ECO:0000256" key="4">
    <source>
        <dbReference type="ARBA" id="ARBA00023136"/>
    </source>
</evidence>
<feature type="transmembrane region" description="Helical" evidence="6">
    <location>
        <begin position="217"/>
        <end position="237"/>
    </location>
</feature>
<evidence type="ECO:0000256" key="5">
    <source>
        <dbReference type="PROSITE-ProRule" id="PRU00205"/>
    </source>
</evidence>
<dbReference type="PROSITE" id="PS50922">
    <property type="entry name" value="TLC"/>
    <property type="match status" value="1"/>
</dbReference>
<dbReference type="GO" id="GO:0005783">
    <property type="term" value="C:endoplasmic reticulum"/>
    <property type="evidence" value="ECO:0007669"/>
    <property type="project" value="TreeGrafter"/>
</dbReference>
<dbReference type="EMBL" id="LR791120">
    <property type="protein sequence ID" value="CAB3266982.1"/>
    <property type="molecule type" value="mRNA"/>
</dbReference>
<evidence type="ECO:0000256" key="1">
    <source>
        <dbReference type="ARBA" id="ARBA00004141"/>
    </source>
</evidence>
<feature type="transmembrane region" description="Helical" evidence="6">
    <location>
        <begin position="88"/>
        <end position="109"/>
    </location>
</feature>
<evidence type="ECO:0000256" key="6">
    <source>
        <dbReference type="SAM" id="Phobius"/>
    </source>
</evidence>
<dbReference type="AlphaFoldDB" id="A0A6F9DU77"/>
<dbReference type="GO" id="GO:0016020">
    <property type="term" value="C:membrane"/>
    <property type="evidence" value="ECO:0007669"/>
    <property type="project" value="UniProtKB-SubCell"/>
</dbReference>
<reference evidence="8" key="1">
    <citation type="submission" date="2020-04" db="EMBL/GenBank/DDBJ databases">
        <authorList>
            <person name="Neveu A P."/>
        </authorList>
    </citation>
    <scope>NUCLEOTIDE SEQUENCE</scope>
    <source>
        <tissue evidence="8">Whole embryo</tissue>
    </source>
</reference>
<dbReference type="GO" id="GO:0055088">
    <property type="term" value="P:lipid homeostasis"/>
    <property type="evidence" value="ECO:0007669"/>
    <property type="project" value="TreeGrafter"/>
</dbReference>
<feature type="transmembrane region" description="Helical" evidence="6">
    <location>
        <begin position="180"/>
        <end position="205"/>
    </location>
</feature>